<evidence type="ECO:0000256" key="3">
    <source>
        <dbReference type="ARBA" id="ARBA00023015"/>
    </source>
</evidence>
<dbReference type="GO" id="GO:0006351">
    <property type="term" value="P:DNA-templated transcription"/>
    <property type="evidence" value="ECO:0007669"/>
    <property type="project" value="InterPro"/>
</dbReference>
<protein>
    <recommendedName>
        <fullName evidence="6">Xylanolytic transcriptional activator regulatory domain-containing protein</fullName>
    </recommendedName>
</protein>
<evidence type="ECO:0000313" key="8">
    <source>
        <dbReference type="Proteomes" id="UP000829685"/>
    </source>
</evidence>
<evidence type="ECO:0000256" key="2">
    <source>
        <dbReference type="ARBA" id="ARBA00022723"/>
    </source>
</evidence>
<dbReference type="SMART" id="SM00906">
    <property type="entry name" value="Fungal_trans"/>
    <property type="match status" value="1"/>
</dbReference>
<dbReference type="PANTHER" id="PTHR47338:SF10">
    <property type="entry name" value="TRANSCRIPTION FACTOR DOMAIN-CONTAINING PROTEIN-RELATED"/>
    <property type="match status" value="1"/>
</dbReference>
<dbReference type="PANTHER" id="PTHR47338">
    <property type="entry name" value="ZN(II)2CYS6 TRANSCRIPTION FACTOR (EUROFUNG)-RELATED"/>
    <property type="match status" value="1"/>
</dbReference>
<dbReference type="GO" id="GO:0008270">
    <property type="term" value="F:zinc ion binding"/>
    <property type="evidence" value="ECO:0007669"/>
    <property type="project" value="InterPro"/>
</dbReference>
<dbReference type="Pfam" id="PF04082">
    <property type="entry name" value="Fungal_trans"/>
    <property type="match status" value="1"/>
</dbReference>
<keyword evidence="3" id="KW-0805">Transcription regulation</keyword>
<sequence>MQTDVGVSTKGVPSMQIDGQESVETSLDQKHVRELTCLYFEKVHEMCPVLCPSTYMASLFLPSPLCPPLCLQLIVMALAASISKEQMSCAISLYHRSRGYAEDDDIANLTDSPSLPHVQCWLLLANFEAQQAVFSRASMSFTRSVRGAQMLQMHRIDVDEIDVLATTPAYILEKEEWRRTWWAIFNTDRFLSATTGWPLLINEHDVLTRLPASERAICNGQFTHLHSLQSLLRQDIEPYSTLTSRVLIAQIFHTAMQQSSAFSLESPLELNNGEYWEKHRAIEQQLTKFQASLPHELRLFQSYGSTEAAFINAMVQASSISLHQCAIWRMHRLGLPIHMMEKSRKRLLVAAEQVVRILKATPDLDVAMRNPILAFSASMAALALLEDFAANSESDGDEGVVFILNIMATIGKENAVTRSLAQQLYARMKEMGVYSVSDEQVNAFAFSIERITR</sequence>
<evidence type="ECO:0000259" key="6">
    <source>
        <dbReference type="SMART" id="SM00906"/>
    </source>
</evidence>
<evidence type="ECO:0000256" key="1">
    <source>
        <dbReference type="ARBA" id="ARBA00004123"/>
    </source>
</evidence>
<keyword evidence="8" id="KW-1185">Reference proteome</keyword>
<proteinExistence type="predicted"/>
<dbReference type="GO" id="GO:0000981">
    <property type="term" value="F:DNA-binding transcription factor activity, RNA polymerase II-specific"/>
    <property type="evidence" value="ECO:0007669"/>
    <property type="project" value="InterPro"/>
</dbReference>
<reference evidence="7" key="1">
    <citation type="submission" date="2021-03" db="EMBL/GenBank/DDBJ databases">
        <title>Revisited historic fungal species revealed as producer of novel bioactive compounds through whole genome sequencing and comparative genomics.</title>
        <authorList>
            <person name="Vignolle G.A."/>
            <person name="Hochenegger N."/>
            <person name="Mach R.L."/>
            <person name="Mach-Aigner A.R."/>
            <person name="Javad Rahimi M."/>
            <person name="Salim K.A."/>
            <person name="Chan C.M."/>
            <person name="Lim L.B.L."/>
            <person name="Cai F."/>
            <person name="Druzhinina I.S."/>
            <person name="U'Ren J.M."/>
            <person name="Derntl C."/>
        </authorList>
    </citation>
    <scope>NUCLEOTIDE SEQUENCE</scope>
    <source>
        <strain evidence="7">TUCIM 5799</strain>
    </source>
</reference>
<dbReference type="InterPro" id="IPR007219">
    <property type="entry name" value="XnlR_reg_dom"/>
</dbReference>
<dbReference type="CDD" id="cd12148">
    <property type="entry name" value="fungal_TF_MHR"/>
    <property type="match status" value="1"/>
</dbReference>
<dbReference type="GO" id="GO:0003677">
    <property type="term" value="F:DNA binding"/>
    <property type="evidence" value="ECO:0007669"/>
    <property type="project" value="InterPro"/>
</dbReference>
<accession>A0A9Q0AIT6</accession>
<evidence type="ECO:0000313" key="7">
    <source>
        <dbReference type="EMBL" id="KAI1860230.1"/>
    </source>
</evidence>
<comment type="subcellular location">
    <subcellularLocation>
        <location evidence="1">Nucleus</location>
    </subcellularLocation>
</comment>
<comment type="caution">
    <text evidence="7">The sequence shown here is derived from an EMBL/GenBank/DDBJ whole genome shotgun (WGS) entry which is preliminary data.</text>
</comment>
<keyword evidence="5" id="KW-0539">Nucleus</keyword>
<organism evidence="7 8">
    <name type="scientific">Neoarthrinium moseri</name>
    <dbReference type="NCBI Taxonomy" id="1658444"/>
    <lineage>
        <taxon>Eukaryota</taxon>
        <taxon>Fungi</taxon>
        <taxon>Dikarya</taxon>
        <taxon>Ascomycota</taxon>
        <taxon>Pezizomycotina</taxon>
        <taxon>Sordariomycetes</taxon>
        <taxon>Xylariomycetidae</taxon>
        <taxon>Amphisphaeriales</taxon>
        <taxon>Apiosporaceae</taxon>
        <taxon>Neoarthrinium</taxon>
    </lineage>
</organism>
<dbReference type="EMBL" id="JAFIMR010000032">
    <property type="protein sequence ID" value="KAI1860230.1"/>
    <property type="molecule type" value="Genomic_DNA"/>
</dbReference>
<keyword evidence="4" id="KW-0804">Transcription</keyword>
<dbReference type="InterPro" id="IPR050815">
    <property type="entry name" value="TF_fung"/>
</dbReference>
<dbReference type="AlphaFoldDB" id="A0A9Q0AIT6"/>
<evidence type="ECO:0000256" key="5">
    <source>
        <dbReference type="ARBA" id="ARBA00023242"/>
    </source>
</evidence>
<dbReference type="GO" id="GO:0005634">
    <property type="term" value="C:nucleus"/>
    <property type="evidence" value="ECO:0007669"/>
    <property type="project" value="UniProtKB-SubCell"/>
</dbReference>
<evidence type="ECO:0000256" key="4">
    <source>
        <dbReference type="ARBA" id="ARBA00023163"/>
    </source>
</evidence>
<feature type="domain" description="Xylanolytic transcriptional activator regulatory" evidence="6">
    <location>
        <begin position="137"/>
        <end position="217"/>
    </location>
</feature>
<dbReference type="Proteomes" id="UP000829685">
    <property type="component" value="Unassembled WGS sequence"/>
</dbReference>
<name>A0A9Q0AIT6_9PEZI</name>
<keyword evidence="2" id="KW-0479">Metal-binding</keyword>
<gene>
    <name evidence="7" type="ORF">JX265_010154</name>
</gene>